<reference evidence="1" key="1">
    <citation type="journal article" date="2015" name="Nature">
        <title>Complex archaea that bridge the gap between prokaryotes and eukaryotes.</title>
        <authorList>
            <person name="Spang A."/>
            <person name="Saw J.H."/>
            <person name="Jorgensen S.L."/>
            <person name="Zaremba-Niedzwiedzka K."/>
            <person name="Martijn J."/>
            <person name="Lind A.E."/>
            <person name="van Eijk R."/>
            <person name="Schleper C."/>
            <person name="Guy L."/>
            <person name="Ettema T.J."/>
        </authorList>
    </citation>
    <scope>NUCLEOTIDE SEQUENCE</scope>
</reference>
<dbReference type="AlphaFoldDB" id="A0A0F9LV60"/>
<sequence>MTEREIVKMVQKEKSGPTDFSAVYWRKADPTTLQACYDKGFLRWNGDKLIVTPLGKRSCGGLR</sequence>
<name>A0A0F9LV60_9ZZZZ</name>
<proteinExistence type="predicted"/>
<protein>
    <submittedName>
        <fullName evidence="1">Uncharacterized protein</fullName>
    </submittedName>
</protein>
<dbReference type="EMBL" id="LAZR01010204">
    <property type="protein sequence ID" value="KKM68250.1"/>
    <property type="molecule type" value="Genomic_DNA"/>
</dbReference>
<accession>A0A0F9LV60</accession>
<gene>
    <name evidence="1" type="ORF">LCGC14_1462810</name>
</gene>
<comment type="caution">
    <text evidence="1">The sequence shown here is derived from an EMBL/GenBank/DDBJ whole genome shotgun (WGS) entry which is preliminary data.</text>
</comment>
<organism evidence="1">
    <name type="scientific">marine sediment metagenome</name>
    <dbReference type="NCBI Taxonomy" id="412755"/>
    <lineage>
        <taxon>unclassified sequences</taxon>
        <taxon>metagenomes</taxon>
        <taxon>ecological metagenomes</taxon>
    </lineage>
</organism>
<evidence type="ECO:0000313" key="1">
    <source>
        <dbReference type="EMBL" id="KKM68250.1"/>
    </source>
</evidence>